<protein>
    <submittedName>
        <fullName evidence="5">Cytochrome P450 4V2-like</fullName>
    </submittedName>
</protein>
<name>A0AA36F3V0_OCTVU</name>
<dbReference type="Gene3D" id="1.10.630.10">
    <property type="entry name" value="Cytochrome P450"/>
    <property type="match status" value="1"/>
</dbReference>
<dbReference type="PANTHER" id="PTHR24291:SF189">
    <property type="entry name" value="CYTOCHROME P450 4C3-RELATED"/>
    <property type="match status" value="1"/>
</dbReference>
<keyword evidence="6" id="KW-1185">Reference proteome</keyword>
<evidence type="ECO:0000256" key="2">
    <source>
        <dbReference type="ARBA" id="ARBA00010617"/>
    </source>
</evidence>
<dbReference type="GO" id="GO:0005789">
    <property type="term" value="C:endoplasmic reticulum membrane"/>
    <property type="evidence" value="ECO:0007669"/>
    <property type="project" value="UniProtKB-SubCell"/>
</dbReference>
<dbReference type="GO" id="GO:0020037">
    <property type="term" value="F:heme binding"/>
    <property type="evidence" value="ECO:0007669"/>
    <property type="project" value="InterPro"/>
</dbReference>
<evidence type="ECO:0000256" key="4">
    <source>
        <dbReference type="ARBA" id="ARBA00023136"/>
    </source>
</evidence>
<comment type="similarity">
    <text evidence="2">Belongs to the cytochrome P450 family.</text>
</comment>
<evidence type="ECO:0000256" key="3">
    <source>
        <dbReference type="ARBA" id="ARBA00022824"/>
    </source>
</evidence>
<evidence type="ECO:0000313" key="6">
    <source>
        <dbReference type="Proteomes" id="UP001162480"/>
    </source>
</evidence>
<evidence type="ECO:0000256" key="1">
    <source>
        <dbReference type="ARBA" id="ARBA00004586"/>
    </source>
</evidence>
<evidence type="ECO:0000313" key="5">
    <source>
        <dbReference type="EMBL" id="CAI9723439.1"/>
    </source>
</evidence>
<dbReference type="SUPFAM" id="SSF48264">
    <property type="entry name" value="Cytochrome P450"/>
    <property type="match status" value="1"/>
</dbReference>
<dbReference type="GO" id="GO:0004497">
    <property type="term" value="F:monooxygenase activity"/>
    <property type="evidence" value="ECO:0007669"/>
    <property type="project" value="InterPro"/>
</dbReference>
<dbReference type="InterPro" id="IPR050196">
    <property type="entry name" value="Cytochrome_P450_Monoox"/>
</dbReference>
<comment type="subcellular location">
    <subcellularLocation>
        <location evidence="1">Endoplasmic reticulum membrane</location>
    </subcellularLocation>
</comment>
<accession>A0AA36F3V0</accession>
<dbReference type="EMBL" id="OX597818">
    <property type="protein sequence ID" value="CAI9723439.1"/>
    <property type="molecule type" value="Genomic_DNA"/>
</dbReference>
<dbReference type="InterPro" id="IPR001128">
    <property type="entry name" value="Cyt_P450"/>
</dbReference>
<dbReference type="GO" id="GO:0016705">
    <property type="term" value="F:oxidoreductase activity, acting on paired donors, with incorporation or reduction of molecular oxygen"/>
    <property type="evidence" value="ECO:0007669"/>
    <property type="project" value="InterPro"/>
</dbReference>
<dbReference type="PANTHER" id="PTHR24291">
    <property type="entry name" value="CYTOCHROME P450 FAMILY 4"/>
    <property type="match status" value="1"/>
</dbReference>
<proteinExistence type="inferred from homology"/>
<dbReference type="AlphaFoldDB" id="A0AA36F3V0"/>
<organism evidence="5 6">
    <name type="scientific">Octopus vulgaris</name>
    <name type="common">Common octopus</name>
    <dbReference type="NCBI Taxonomy" id="6645"/>
    <lineage>
        <taxon>Eukaryota</taxon>
        <taxon>Metazoa</taxon>
        <taxon>Spiralia</taxon>
        <taxon>Lophotrochozoa</taxon>
        <taxon>Mollusca</taxon>
        <taxon>Cephalopoda</taxon>
        <taxon>Coleoidea</taxon>
        <taxon>Octopodiformes</taxon>
        <taxon>Octopoda</taxon>
        <taxon>Incirrata</taxon>
        <taxon>Octopodidae</taxon>
        <taxon>Octopus</taxon>
    </lineage>
</organism>
<dbReference type="InterPro" id="IPR036396">
    <property type="entry name" value="Cyt_P450_sf"/>
</dbReference>
<dbReference type="GO" id="GO:0005506">
    <property type="term" value="F:iron ion binding"/>
    <property type="evidence" value="ECO:0007669"/>
    <property type="project" value="InterPro"/>
</dbReference>
<reference evidence="5" key="1">
    <citation type="submission" date="2023-08" db="EMBL/GenBank/DDBJ databases">
        <authorList>
            <person name="Alioto T."/>
            <person name="Alioto T."/>
            <person name="Gomez Garrido J."/>
        </authorList>
    </citation>
    <scope>NUCLEOTIDE SEQUENCE</scope>
</reference>
<keyword evidence="3" id="KW-0256">Endoplasmic reticulum</keyword>
<dbReference type="Pfam" id="PF00067">
    <property type="entry name" value="p450"/>
    <property type="match status" value="1"/>
</dbReference>
<dbReference type="Proteomes" id="UP001162480">
    <property type="component" value="Chromosome 5"/>
</dbReference>
<keyword evidence="4" id="KW-0472">Membrane</keyword>
<gene>
    <name evidence="5" type="ORF">OCTVUL_1B000427</name>
</gene>
<sequence length="185" mass="21544">MLFAIDFTSKLYITPETAMGKCVNALGNEHSEYIESVSRIADLITYQSKSPWLWPQFLFNLHPYGNEAAKCLKYLHDFTDKVIEERSALYLKDSKEKTDNEEGDTQRKKMAFLDTLLDHLHKGEIDKKSLREVDTFMFEGHDTTAAGINWTLYFIAAYPHVQKKLQEEVDDFYVVLIFIMRARDS</sequence>